<feature type="compositionally biased region" description="Low complexity" evidence="1">
    <location>
        <begin position="300"/>
        <end position="320"/>
    </location>
</feature>
<protein>
    <submittedName>
        <fullName evidence="2">Uncharacterized protein</fullName>
    </submittedName>
</protein>
<feature type="region of interest" description="Disordered" evidence="1">
    <location>
        <begin position="300"/>
        <end position="329"/>
    </location>
</feature>
<reference evidence="2" key="1">
    <citation type="submission" date="2021-01" db="EMBL/GenBank/DDBJ databases">
        <authorList>
            <person name="Corre E."/>
            <person name="Pelletier E."/>
            <person name="Niang G."/>
            <person name="Scheremetjew M."/>
            <person name="Finn R."/>
            <person name="Kale V."/>
            <person name="Holt S."/>
            <person name="Cochrane G."/>
            <person name="Meng A."/>
            <person name="Brown T."/>
            <person name="Cohen L."/>
        </authorList>
    </citation>
    <scope>NUCLEOTIDE SEQUENCE</scope>
    <source>
        <strain evidence="2">Pop2</strain>
    </source>
</reference>
<evidence type="ECO:0000256" key="1">
    <source>
        <dbReference type="SAM" id="MobiDB-lite"/>
    </source>
</evidence>
<feature type="region of interest" description="Disordered" evidence="1">
    <location>
        <begin position="484"/>
        <end position="522"/>
    </location>
</feature>
<organism evidence="2">
    <name type="scientific">Ditylum brightwellii</name>
    <dbReference type="NCBI Taxonomy" id="49249"/>
    <lineage>
        <taxon>Eukaryota</taxon>
        <taxon>Sar</taxon>
        <taxon>Stramenopiles</taxon>
        <taxon>Ochrophyta</taxon>
        <taxon>Bacillariophyta</taxon>
        <taxon>Mediophyceae</taxon>
        <taxon>Lithodesmiophycidae</taxon>
        <taxon>Lithodesmiales</taxon>
        <taxon>Lithodesmiaceae</taxon>
        <taxon>Ditylum</taxon>
    </lineage>
</organism>
<evidence type="ECO:0000313" key="2">
    <source>
        <dbReference type="EMBL" id="CAD9357159.1"/>
    </source>
</evidence>
<feature type="region of interest" description="Disordered" evidence="1">
    <location>
        <begin position="195"/>
        <end position="214"/>
    </location>
</feature>
<feature type="compositionally biased region" description="Polar residues" evidence="1">
    <location>
        <begin position="454"/>
        <end position="463"/>
    </location>
</feature>
<feature type="compositionally biased region" description="Acidic residues" evidence="1">
    <location>
        <begin position="375"/>
        <end position="393"/>
    </location>
</feature>
<gene>
    <name evidence="2" type="ORF">DBRI1063_LOCUS24871</name>
</gene>
<proteinExistence type="predicted"/>
<dbReference type="EMBL" id="HBGN01038867">
    <property type="protein sequence ID" value="CAD9357159.1"/>
    <property type="molecule type" value="Transcribed_RNA"/>
</dbReference>
<feature type="region of interest" description="Disordered" evidence="1">
    <location>
        <begin position="361"/>
        <end position="421"/>
    </location>
</feature>
<sequence length="535" mass="55521">MALFTTLAATDDGNESGIAASTSATSPPTAVQLYTTKSFNFLLNTVSNYGVSSDETTGDVSAEDVPVTPGSSNFHQGHPFAVLSYQAVEVPDVAGPKSGDDEIVALPLGLRKTSIKQGQHLRPNLGVWDCRVVISSDGGESSLVDRLLGSVVGVGGDEKKKIATETFLLAVDLSDPRTVCSAVCSMIESIARHLEATNNNSEEEKEENKGGGTTTLSRLRSCMFGSAASPSSSGNGNDDTAPSANLVLCAIVPNPQGSANNAPSYKEKQSQNLILYHLHKFALEVDCTLCFVRPFERSGAANADAETPAADESGKGADASGSGGASSFGGGMVGTTSVSELSAIVRKLALGVSLVETDSVDDEVTEKEKDAKKEEEEEETEEGEAVEKEEGEEKNESSPTPSAVATAQAVYSPGSHDPDILKGVYLRNASCEGEWDAAKDELNVAIPPPEKATESSLAKNSSAKAGDGEWLAKLHQSVGIVVGAGIDSSSGDGGAGDKSVKTPAKRRGTKKGKIPQGDGQKDAAVSNFFESLLKK</sequence>
<accession>A0A6U3VIV7</accession>
<dbReference type="AlphaFoldDB" id="A0A6U3VIV7"/>
<name>A0A6U3VIV7_9STRA</name>
<feature type="region of interest" description="Disordered" evidence="1">
    <location>
        <begin position="442"/>
        <end position="466"/>
    </location>
</feature>
<feature type="compositionally biased region" description="Basic residues" evidence="1">
    <location>
        <begin position="503"/>
        <end position="513"/>
    </location>
</feature>